<protein>
    <submittedName>
        <fullName evidence="1">Uncharacterized protein</fullName>
    </submittedName>
</protein>
<dbReference type="AlphaFoldDB" id="A0A934QZE0"/>
<evidence type="ECO:0000313" key="1">
    <source>
        <dbReference type="EMBL" id="MBK1814031.1"/>
    </source>
</evidence>
<accession>A0A934QZE0</accession>
<sequence length="177" mass="19104">MHLPTPQFSRLIAVLAFDLNNPSLDSLFVAWDHISARYLNRLKSRNEWSDEIESIRLLAIHDAVISILGRGTGFIFNERSTGTTLAAALAATAQASHDILVSVFNSPQDVADLGDNLEESLSLISGTAEKAVGSATGSASASAFLKTFGPIDVTRGTIRFRDNRSFPPAFDELLRSA</sequence>
<comment type="caution">
    <text evidence="1">The sequence shown here is derived from an EMBL/GenBank/DDBJ whole genome shotgun (WGS) entry which is preliminary data.</text>
</comment>
<gene>
    <name evidence="1" type="ORF">JIN84_00220</name>
</gene>
<dbReference type="Proteomes" id="UP000600139">
    <property type="component" value="Unassembled WGS sequence"/>
</dbReference>
<reference evidence="1" key="1">
    <citation type="submission" date="2021-01" db="EMBL/GenBank/DDBJ databases">
        <title>Modified the classification status of verrucomicrobia.</title>
        <authorList>
            <person name="Feng X."/>
        </authorList>
    </citation>
    <scope>NUCLEOTIDE SEQUENCE</scope>
    <source>
        <strain evidence="1">JCM 18052</strain>
    </source>
</reference>
<dbReference type="EMBL" id="JAENIK010000001">
    <property type="protein sequence ID" value="MBK1814031.1"/>
    <property type="molecule type" value="Genomic_DNA"/>
</dbReference>
<name>A0A934QZE0_9BACT</name>
<proteinExistence type="predicted"/>
<keyword evidence="2" id="KW-1185">Reference proteome</keyword>
<evidence type="ECO:0000313" key="2">
    <source>
        <dbReference type="Proteomes" id="UP000600139"/>
    </source>
</evidence>
<organism evidence="1 2">
    <name type="scientific">Luteolibacter yonseiensis</name>
    <dbReference type="NCBI Taxonomy" id="1144680"/>
    <lineage>
        <taxon>Bacteria</taxon>
        <taxon>Pseudomonadati</taxon>
        <taxon>Verrucomicrobiota</taxon>
        <taxon>Verrucomicrobiia</taxon>
        <taxon>Verrucomicrobiales</taxon>
        <taxon>Verrucomicrobiaceae</taxon>
        <taxon>Luteolibacter</taxon>
    </lineage>
</organism>
<dbReference type="RefSeq" id="WP_200348997.1">
    <property type="nucleotide sequence ID" value="NZ_BAABHZ010000005.1"/>
</dbReference>